<evidence type="ECO:0000313" key="2">
    <source>
        <dbReference type="EMBL" id="PON44321.1"/>
    </source>
</evidence>
<organism evidence="2 3">
    <name type="scientific">Parasponia andersonii</name>
    <name type="common">Sponia andersonii</name>
    <dbReference type="NCBI Taxonomy" id="3476"/>
    <lineage>
        <taxon>Eukaryota</taxon>
        <taxon>Viridiplantae</taxon>
        <taxon>Streptophyta</taxon>
        <taxon>Embryophyta</taxon>
        <taxon>Tracheophyta</taxon>
        <taxon>Spermatophyta</taxon>
        <taxon>Magnoliopsida</taxon>
        <taxon>eudicotyledons</taxon>
        <taxon>Gunneridae</taxon>
        <taxon>Pentapetalae</taxon>
        <taxon>rosids</taxon>
        <taxon>fabids</taxon>
        <taxon>Rosales</taxon>
        <taxon>Cannabaceae</taxon>
        <taxon>Parasponia</taxon>
    </lineage>
</organism>
<keyword evidence="3" id="KW-1185">Reference proteome</keyword>
<dbReference type="EMBL" id="JXTB01000353">
    <property type="protein sequence ID" value="PON44321.1"/>
    <property type="molecule type" value="Genomic_DNA"/>
</dbReference>
<accession>A0A2P5B696</accession>
<dbReference type="OrthoDB" id="10494711at2759"/>
<reference evidence="3" key="1">
    <citation type="submission" date="2016-06" db="EMBL/GenBank/DDBJ databases">
        <title>Parallel loss of symbiosis genes in relatives of nitrogen-fixing non-legume Parasponia.</title>
        <authorList>
            <person name="Van Velzen R."/>
            <person name="Holmer R."/>
            <person name="Bu F."/>
            <person name="Rutten L."/>
            <person name="Van Zeijl A."/>
            <person name="Liu W."/>
            <person name="Santuari L."/>
            <person name="Cao Q."/>
            <person name="Sharma T."/>
            <person name="Shen D."/>
            <person name="Roswanjaya Y."/>
            <person name="Wardhani T."/>
            <person name="Kalhor M.S."/>
            <person name="Jansen J."/>
            <person name="Van den Hoogen J."/>
            <person name="Gungor B."/>
            <person name="Hartog M."/>
            <person name="Hontelez J."/>
            <person name="Verver J."/>
            <person name="Yang W.-C."/>
            <person name="Schijlen E."/>
            <person name="Repin R."/>
            <person name="Schilthuizen M."/>
            <person name="Schranz E."/>
            <person name="Heidstra R."/>
            <person name="Miyata K."/>
            <person name="Fedorova E."/>
            <person name="Kohlen W."/>
            <person name="Bisseling T."/>
            <person name="Smit S."/>
            <person name="Geurts R."/>
        </authorList>
    </citation>
    <scope>NUCLEOTIDE SEQUENCE [LARGE SCALE GENOMIC DNA]</scope>
    <source>
        <strain evidence="3">cv. WU1-14</strain>
    </source>
</reference>
<gene>
    <name evidence="2" type="ORF">PanWU01x14_268240</name>
</gene>
<dbReference type="Proteomes" id="UP000237105">
    <property type="component" value="Unassembled WGS sequence"/>
</dbReference>
<name>A0A2P5B696_PARAD</name>
<protein>
    <submittedName>
        <fullName evidence="2">Uncharacterized protein</fullName>
    </submittedName>
</protein>
<comment type="caution">
    <text evidence="2">The sequence shown here is derived from an EMBL/GenBank/DDBJ whole genome shotgun (WGS) entry which is preliminary data.</text>
</comment>
<feature type="region of interest" description="Disordered" evidence="1">
    <location>
        <begin position="1"/>
        <end position="31"/>
    </location>
</feature>
<proteinExistence type="predicted"/>
<sequence length="31" mass="3575">MRIAQVRFPNPSRVTRECSGDDEPSSLIHLY</sequence>
<dbReference type="AlphaFoldDB" id="A0A2P5B696"/>
<evidence type="ECO:0000313" key="3">
    <source>
        <dbReference type="Proteomes" id="UP000237105"/>
    </source>
</evidence>
<evidence type="ECO:0000256" key="1">
    <source>
        <dbReference type="SAM" id="MobiDB-lite"/>
    </source>
</evidence>